<keyword evidence="12" id="KW-0862">Zinc</keyword>
<dbReference type="Gene3D" id="2.40.70.10">
    <property type="entry name" value="Acid Proteases"/>
    <property type="match status" value="1"/>
</dbReference>
<dbReference type="Pfam" id="PF24626">
    <property type="entry name" value="SH3_Tf2-1"/>
    <property type="match status" value="1"/>
</dbReference>
<sequence>MDPMSSSGSLQKTSPTRDPAAYEGLHTTMAAQASQIAANQFQLNRLTSITEELVKAVQSLHTAPAATPTPEASAITHAAGRPSQVNPRLAFPEKFNGDASKCKGFLLQCSLFVEQQPTLYTTDTGKIAFVCSLLTEKALEWITAVWGSDGSAFSSFQDFLQQFRAVFDHPKEGKGAGDRLLELSQGRMTVAEYALRFRTLAAQTNWVNDTLKVLFRKGLNYDLQAELACRDEGRDLNSFIEPTITIDNLQRARRSSPRRTDHPGSRLSHESIEPMQVNTYHLSVEERDRRISNRLCMYCGLPGHQRNNCPTRASTSSQRSVSTPLTSMCDTQCVSIPVELWINDKQIITSALLDSGAAGNFISEEFAKKYDIRLISCSISLSVETIDGRPLGSGSITHLTRKLVMAAGLLHKERIQFYILPTSHTPVILGLPWLRLHNPQISWREGQVVKWSTHCQQNCLSLVKPIPVCSVSLSPARESILDLPEEYADLMEAFSKEQANTLPPHRKYDCAIDLLPGHSPPKGRIFPLSQPESEAMKDYINEELQKGFIRPSTSPASSGFFFVKKKDGGLRPCIDYRGLNEMTVKFRYPLPLVPSALEQLRTAQYYTKLDLRCAYNLIRIREGDEWKTAFSTTTGHYEYLVMPFGLVNSPSVFQSFINETPVACPVDRIFVPEHLRDQVISQVHCHPSSGHPGITATINQLENRFWWESLHKDTADYIQQCNNCIINKSSKQSPAGLLQPLPIPQRPWSHIAIVFITDLPNSQGHTTILTIIDRFSKACRLIPLPKLPTALQTAEHLCNWVFRLYGLPEDIVSDRGPQFTSQLWSAFFKALNVNVSLTSGYHPQANGQVERLNQELNRFLRTYCNQNQDDWARYLLWAEYAQNSLLKPSTGLTPFKCVLGFQPPMFPWSGDPTDVPAVNDWMARSEQVWNRAHVHLQHAVRRQKEQADRRRRPGPNYQRGQWVWLSTRDLRLRLPCRKLSPRYVGPFQITRQITPVSFRLALPNTYRISPTFHVSLLKPAAGPRDEGEGRSRAQAPQPHHHRGRGGLPSPGVTRFQTSGKNPTVSGRLGGVRSRGTLLGKF</sequence>
<keyword evidence="2" id="KW-0479">Metal-binding</keyword>
<evidence type="ECO:0000256" key="1">
    <source>
        <dbReference type="ARBA" id="ARBA00022670"/>
    </source>
</evidence>
<dbReference type="PANTHER" id="PTHR37984">
    <property type="entry name" value="PROTEIN CBG26694"/>
    <property type="match status" value="1"/>
</dbReference>
<dbReference type="InterPro" id="IPR001584">
    <property type="entry name" value="Integrase_cat-core"/>
</dbReference>
<keyword evidence="1" id="KW-0645">Protease</keyword>
<evidence type="ECO:0000256" key="5">
    <source>
        <dbReference type="ARBA" id="ARBA00022842"/>
    </source>
</evidence>
<dbReference type="InterPro" id="IPR000477">
    <property type="entry name" value="RT_dom"/>
</dbReference>
<feature type="region of interest" description="Disordered" evidence="13">
    <location>
        <begin position="1018"/>
        <end position="1081"/>
    </location>
</feature>
<feature type="compositionally biased region" description="Low complexity" evidence="13">
    <location>
        <begin position="1063"/>
        <end position="1081"/>
    </location>
</feature>
<evidence type="ECO:0000256" key="9">
    <source>
        <dbReference type="ARBA" id="ARBA00023125"/>
    </source>
</evidence>
<dbReference type="GO" id="GO:0006310">
    <property type="term" value="P:DNA recombination"/>
    <property type="evidence" value="ECO:0007669"/>
    <property type="project" value="UniProtKB-KW"/>
</dbReference>
<dbReference type="Pfam" id="PF08284">
    <property type="entry name" value="RVP_2"/>
    <property type="match status" value="1"/>
</dbReference>
<dbReference type="SUPFAM" id="SSF53098">
    <property type="entry name" value="Ribonuclease H-like"/>
    <property type="match status" value="1"/>
</dbReference>
<dbReference type="Gene3D" id="1.10.340.70">
    <property type="match status" value="1"/>
</dbReference>
<evidence type="ECO:0000256" key="3">
    <source>
        <dbReference type="ARBA" id="ARBA00022750"/>
    </source>
</evidence>
<dbReference type="AlphaFoldDB" id="A0A8C1DK91"/>
<dbReference type="Pfam" id="PF00665">
    <property type="entry name" value="rve"/>
    <property type="match status" value="1"/>
</dbReference>
<dbReference type="Gene3D" id="3.10.10.10">
    <property type="entry name" value="HIV Type 1 Reverse Transcriptase, subunit A, domain 1"/>
    <property type="match status" value="1"/>
</dbReference>
<evidence type="ECO:0000313" key="17">
    <source>
        <dbReference type="Proteomes" id="UP001108240"/>
    </source>
</evidence>
<keyword evidence="6" id="KW-0229">DNA integration</keyword>
<evidence type="ECO:0000256" key="7">
    <source>
        <dbReference type="ARBA" id="ARBA00022918"/>
    </source>
</evidence>
<evidence type="ECO:0000313" key="16">
    <source>
        <dbReference type="Ensembl" id="ENSCCRP00000063956.2"/>
    </source>
</evidence>
<dbReference type="GO" id="GO:0003887">
    <property type="term" value="F:DNA-directed DNA polymerase activity"/>
    <property type="evidence" value="ECO:0007669"/>
    <property type="project" value="UniProtKB-KW"/>
</dbReference>
<evidence type="ECO:0000256" key="11">
    <source>
        <dbReference type="ARBA" id="ARBA00039658"/>
    </source>
</evidence>
<dbReference type="GO" id="GO:0006508">
    <property type="term" value="P:proteolysis"/>
    <property type="evidence" value="ECO:0007669"/>
    <property type="project" value="UniProtKB-KW"/>
</dbReference>
<evidence type="ECO:0000256" key="6">
    <source>
        <dbReference type="ARBA" id="ARBA00022908"/>
    </source>
</evidence>
<keyword evidence="9" id="KW-0238">DNA-binding</keyword>
<dbReference type="CDD" id="cd00303">
    <property type="entry name" value="retropepsin_like"/>
    <property type="match status" value="1"/>
</dbReference>
<dbReference type="Ensembl" id="ENSCCRT00000069313.2">
    <property type="protein sequence ID" value="ENSCCRP00000063956.2"/>
    <property type="gene ID" value="ENSCCRG00000034366.2"/>
</dbReference>
<dbReference type="GO" id="GO:0008270">
    <property type="term" value="F:zinc ion binding"/>
    <property type="evidence" value="ECO:0007669"/>
    <property type="project" value="UniProtKB-KW"/>
</dbReference>
<accession>A0A8C1DK91</accession>
<dbReference type="InterPro" id="IPR036875">
    <property type="entry name" value="Znf_CCHC_sf"/>
</dbReference>
<dbReference type="GeneTree" id="ENSGT00950000183173"/>
<dbReference type="SUPFAM" id="SSF56672">
    <property type="entry name" value="DNA/RNA polymerases"/>
    <property type="match status" value="1"/>
</dbReference>
<dbReference type="Proteomes" id="UP001108240">
    <property type="component" value="Unplaced"/>
</dbReference>
<keyword evidence="8" id="KW-0239">DNA-directed DNA polymerase</keyword>
<protein>
    <recommendedName>
        <fullName evidence="11">Gypsy retrotransposon integrase-like protein 1</fullName>
    </recommendedName>
</protein>
<dbReference type="GO" id="GO:0015074">
    <property type="term" value="P:DNA integration"/>
    <property type="evidence" value="ECO:0007669"/>
    <property type="project" value="UniProtKB-KW"/>
</dbReference>
<keyword evidence="3" id="KW-0064">Aspartyl protease</keyword>
<evidence type="ECO:0000256" key="8">
    <source>
        <dbReference type="ARBA" id="ARBA00022932"/>
    </source>
</evidence>
<dbReference type="InterPro" id="IPR012337">
    <property type="entry name" value="RNaseH-like_sf"/>
</dbReference>
<dbReference type="PROSITE" id="PS50158">
    <property type="entry name" value="ZF_CCHC"/>
    <property type="match status" value="1"/>
</dbReference>
<keyword evidence="4" id="KW-0378">Hydrolase</keyword>
<dbReference type="FunFam" id="1.10.340.70:FF:000001">
    <property type="entry name" value="Retrovirus-related Pol polyprotein from transposon gypsy-like Protein"/>
    <property type="match status" value="1"/>
</dbReference>
<dbReference type="InterPro" id="IPR005162">
    <property type="entry name" value="Retrotrans_gag_dom"/>
</dbReference>
<evidence type="ECO:0000259" key="14">
    <source>
        <dbReference type="PROSITE" id="PS50158"/>
    </source>
</evidence>
<evidence type="ECO:0000256" key="13">
    <source>
        <dbReference type="SAM" id="MobiDB-lite"/>
    </source>
</evidence>
<dbReference type="Gene3D" id="3.30.420.10">
    <property type="entry name" value="Ribonuclease H-like superfamily/Ribonuclease H"/>
    <property type="match status" value="1"/>
</dbReference>
<keyword evidence="10" id="KW-0233">DNA recombination</keyword>
<dbReference type="CDD" id="cd01647">
    <property type="entry name" value="RT_LTR"/>
    <property type="match status" value="1"/>
</dbReference>
<dbReference type="InterPro" id="IPR050951">
    <property type="entry name" value="Retrovirus_Pol_polyprotein"/>
</dbReference>
<feature type="compositionally biased region" description="Polar residues" evidence="13">
    <location>
        <begin position="1"/>
        <end position="16"/>
    </location>
</feature>
<evidence type="ECO:0000256" key="10">
    <source>
        <dbReference type="ARBA" id="ARBA00023172"/>
    </source>
</evidence>
<evidence type="ECO:0000256" key="12">
    <source>
        <dbReference type="PROSITE-ProRule" id="PRU00047"/>
    </source>
</evidence>
<dbReference type="InterPro" id="IPR036397">
    <property type="entry name" value="RNaseH_sf"/>
</dbReference>
<dbReference type="InterPro" id="IPR041588">
    <property type="entry name" value="Integrase_H2C2"/>
</dbReference>
<dbReference type="SUPFAM" id="SSF57756">
    <property type="entry name" value="Retrovirus zinc finger-like domains"/>
    <property type="match status" value="1"/>
</dbReference>
<feature type="region of interest" description="Disordered" evidence="13">
    <location>
        <begin position="1"/>
        <end position="20"/>
    </location>
</feature>
<dbReference type="Pfam" id="PF03732">
    <property type="entry name" value="Retrotrans_gag"/>
    <property type="match status" value="1"/>
</dbReference>
<name>A0A8C1DK91_CYPCA</name>
<dbReference type="InterPro" id="IPR021109">
    <property type="entry name" value="Peptidase_aspartic_dom_sf"/>
</dbReference>
<dbReference type="GO" id="GO:0003964">
    <property type="term" value="F:RNA-directed DNA polymerase activity"/>
    <property type="evidence" value="ECO:0007669"/>
    <property type="project" value="UniProtKB-KW"/>
</dbReference>
<evidence type="ECO:0000256" key="2">
    <source>
        <dbReference type="ARBA" id="ARBA00022723"/>
    </source>
</evidence>
<proteinExistence type="predicted"/>
<dbReference type="InterPro" id="IPR056924">
    <property type="entry name" value="SH3_Tf2-1"/>
</dbReference>
<dbReference type="InterPro" id="IPR043502">
    <property type="entry name" value="DNA/RNA_pol_sf"/>
</dbReference>
<dbReference type="Pfam" id="PF00078">
    <property type="entry name" value="RVT_1"/>
    <property type="match status" value="1"/>
</dbReference>
<evidence type="ECO:0000256" key="4">
    <source>
        <dbReference type="ARBA" id="ARBA00022801"/>
    </source>
</evidence>
<dbReference type="FunFam" id="3.30.420.10:FF:000032">
    <property type="entry name" value="Retrovirus-related Pol polyprotein from transposon 297-like Protein"/>
    <property type="match status" value="1"/>
</dbReference>
<dbReference type="GO" id="GO:0003677">
    <property type="term" value="F:DNA binding"/>
    <property type="evidence" value="ECO:0007669"/>
    <property type="project" value="UniProtKB-KW"/>
</dbReference>
<dbReference type="InterPro" id="IPR001878">
    <property type="entry name" value="Znf_CCHC"/>
</dbReference>
<feature type="domain" description="CCHC-type" evidence="14">
    <location>
        <begin position="296"/>
        <end position="310"/>
    </location>
</feature>
<keyword evidence="5" id="KW-0460">Magnesium</keyword>
<keyword evidence="8" id="KW-0808">Transferase</keyword>
<evidence type="ECO:0000259" key="15">
    <source>
        <dbReference type="PROSITE" id="PS50994"/>
    </source>
</evidence>
<dbReference type="Pfam" id="PF17921">
    <property type="entry name" value="Integrase_H2C2"/>
    <property type="match status" value="1"/>
</dbReference>
<feature type="domain" description="Integrase catalytic" evidence="15">
    <location>
        <begin position="743"/>
        <end position="902"/>
    </location>
</feature>
<keyword evidence="7" id="KW-0695">RNA-directed DNA polymerase</keyword>
<dbReference type="GO" id="GO:0004190">
    <property type="term" value="F:aspartic-type endopeptidase activity"/>
    <property type="evidence" value="ECO:0007669"/>
    <property type="project" value="UniProtKB-KW"/>
</dbReference>
<organism evidence="16 17">
    <name type="scientific">Cyprinus carpio carpio</name>
    <dbReference type="NCBI Taxonomy" id="630221"/>
    <lineage>
        <taxon>Eukaryota</taxon>
        <taxon>Metazoa</taxon>
        <taxon>Chordata</taxon>
        <taxon>Craniata</taxon>
        <taxon>Vertebrata</taxon>
        <taxon>Euteleostomi</taxon>
        <taxon>Actinopterygii</taxon>
        <taxon>Neopterygii</taxon>
        <taxon>Teleostei</taxon>
        <taxon>Ostariophysi</taxon>
        <taxon>Cypriniformes</taxon>
        <taxon>Cyprinidae</taxon>
        <taxon>Cyprininae</taxon>
        <taxon>Cyprinus</taxon>
    </lineage>
</organism>
<keyword evidence="17" id="KW-1185">Reference proteome</keyword>
<keyword evidence="8" id="KW-0548">Nucleotidyltransferase</keyword>
<reference evidence="16" key="2">
    <citation type="submission" date="2025-09" db="UniProtKB">
        <authorList>
            <consortium name="Ensembl"/>
        </authorList>
    </citation>
    <scope>IDENTIFICATION</scope>
</reference>
<dbReference type="PROSITE" id="PS50994">
    <property type="entry name" value="INTEGRASE"/>
    <property type="match status" value="1"/>
</dbReference>
<feature type="region of interest" description="Disordered" evidence="13">
    <location>
        <begin position="64"/>
        <end position="83"/>
    </location>
</feature>
<dbReference type="PANTHER" id="PTHR37984:SF15">
    <property type="entry name" value="INTEGRASE CATALYTIC DOMAIN-CONTAINING PROTEIN"/>
    <property type="match status" value="1"/>
</dbReference>
<reference evidence="16" key="1">
    <citation type="submission" date="2025-08" db="UniProtKB">
        <authorList>
            <consortium name="Ensembl"/>
        </authorList>
    </citation>
    <scope>IDENTIFICATION</scope>
</reference>
<keyword evidence="12" id="KW-0863">Zinc-finger</keyword>